<dbReference type="Gene3D" id="2.60.40.420">
    <property type="entry name" value="Cupredoxins - blue copper proteins"/>
    <property type="match status" value="1"/>
</dbReference>
<reference evidence="1 2" key="1">
    <citation type="submission" date="2022-11" db="EMBL/GenBank/DDBJ databases">
        <title>Spartinivicinus poritis sp. nov., isolated from scleractinian coral Porites lutea.</title>
        <authorList>
            <person name="Zhang G."/>
            <person name="Cai L."/>
            <person name="Wei Q."/>
        </authorList>
    </citation>
    <scope>NUCLEOTIDE SEQUENCE [LARGE SCALE GENOMIC DNA]</scope>
    <source>
        <strain evidence="1 2">A2-2</strain>
    </source>
</reference>
<proteinExistence type="predicted"/>
<dbReference type="Proteomes" id="UP001528823">
    <property type="component" value="Unassembled WGS sequence"/>
</dbReference>
<comment type="caution">
    <text evidence="1">The sequence shown here is derived from an EMBL/GenBank/DDBJ whole genome shotgun (WGS) entry which is preliminary data.</text>
</comment>
<organism evidence="1 2">
    <name type="scientific">Spartinivicinus poritis</name>
    <dbReference type="NCBI Taxonomy" id="2994640"/>
    <lineage>
        <taxon>Bacteria</taxon>
        <taxon>Pseudomonadati</taxon>
        <taxon>Pseudomonadota</taxon>
        <taxon>Gammaproteobacteria</taxon>
        <taxon>Oceanospirillales</taxon>
        <taxon>Zooshikellaceae</taxon>
        <taxon>Spartinivicinus</taxon>
    </lineage>
</organism>
<name>A0ABT5UF74_9GAMM</name>
<sequence>MKNMLAILIVAINSHSLAETRVYEGDEAKDRLLKNKETSFILEQNKKVFHLKQPGNNSKERKPDQFTIKVDEEFYITNEENRVIHNVYDVSDETWVLTKQLPGEVAAISFGKPGIHELKCAIHPKMNVKIIVEK</sequence>
<dbReference type="SUPFAM" id="SSF49503">
    <property type="entry name" value="Cupredoxins"/>
    <property type="match status" value="1"/>
</dbReference>
<evidence type="ECO:0000313" key="1">
    <source>
        <dbReference type="EMBL" id="MDE1464157.1"/>
    </source>
</evidence>
<evidence type="ECO:0000313" key="2">
    <source>
        <dbReference type="Proteomes" id="UP001528823"/>
    </source>
</evidence>
<evidence type="ECO:0008006" key="3">
    <source>
        <dbReference type="Google" id="ProtNLM"/>
    </source>
</evidence>
<gene>
    <name evidence="1" type="ORF">ORQ98_19555</name>
</gene>
<accession>A0ABT5UF74</accession>
<dbReference type="EMBL" id="JAPMOU010000029">
    <property type="protein sequence ID" value="MDE1464157.1"/>
    <property type="molecule type" value="Genomic_DNA"/>
</dbReference>
<keyword evidence="2" id="KW-1185">Reference proteome</keyword>
<dbReference type="InterPro" id="IPR008972">
    <property type="entry name" value="Cupredoxin"/>
</dbReference>
<protein>
    <recommendedName>
        <fullName evidence="3">EfeO-type cupredoxin-like domain-containing protein</fullName>
    </recommendedName>
</protein>
<dbReference type="RefSeq" id="WP_274690488.1">
    <property type="nucleotide sequence ID" value="NZ_JAPMOU010000029.1"/>
</dbReference>